<organism evidence="1 2">
    <name type="scientific">Scutellospora calospora</name>
    <dbReference type="NCBI Taxonomy" id="85575"/>
    <lineage>
        <taxon>Eukaryota</taxon>
        <taxon>Fungi</taxon>
        <taxon>Fungi incertae sedis</taxon>
        <taxon>Mucoromycota</taxon>
        <taxon>Glomeromycotina</taxon>
        <taxon>Glomeromycetes</taxon>
        <taxon>Diversisporales</taxon>
        <taxon>Gigasporaceae</taxon>
        <taxon>Scutellospora</taxon>
    </lineage>
</organism>
<protein>
    <submittedName>
        <fullName evidence="1">3891_t:CDS:1</fullName>
    </submittedName>
</protein>
<comment type="caution">
    <text evidence="1">The sequence shown here is derived from an EMBL/GenBank/DDBJ whole genome shotgun (WGS) entry which is preliminary data.</text>
</comment>
<evidence type="ECO:0000313" key="1">
    <source>
        <dbReference type="EMBL" id="CAG8610400.1"/>
    </source>
</evidence>
<proteinExistence type="predicted"/>
<dbReference type="Proteomes" id="UP000789860">
    <property type="component" value="Unassembled WGS sequence"/>
</dbReference>
<feature type="non-terminal residue" evidence="1">
    <location>
        <position position="1"/>
    </location>
</feature>
<keyword evidence="2" id="KW-1185">Reference proteome</keyword>
<reference evidence="1" key="1">
    <citation type="submission" date="2021-06" db="EMBL/GenBank/DDBJ databases">
        <authorList>
            <person name="Kallberg Y."/>
            <person name="Tangrot J."/>
            <person name="Rosling A."/>
        </authorList>
    </citation>
    <scope>NUCLEOTIDE SEQUENCE</scope>
    <source>
        <strain evidence="1">AU212A</strain>
    </source>
</reference>
<accession>A0ACA9MWY7</accession>
<dbReference type="EMBL" id="CAJVPM010015833">
    <property type="protein sequence ID" value="CAG8610400.1"/>
    <property type="molecule type" value="Genomic_DNA"/>
</dbReference>
<evidence type="ECO:0000313" key="2">
    <source>
        <dbReference type="Proteomes" id="UP000789860"/>
    </source>
</evidence>
<gene>
    <name evidence="1" type="ORF">SCALOS_LOCUS7268</name>
</gene>
<sequence length="288" mass="32810">ISFKANSISQRMTSVSSTRISLFEAQQTFIHVTNIIRVQWRAALGAAFMLVVYSTNWALYSYHMPRLDANIIKSDWFQEWMKCLETGTQSTCAFYAHDYVPRFYMIIVILAVNRFCGIVIFILFAGKRIVFVELWNFITKTPRPASSYSISTERRPSVNVSRTPSTRKDKGISFSSFISTSKEIQDVSNNSPLSASLNSNLSTPPSILMSSQEKHLSDSSKFPNSRRLTFSSFTTDNNYLIEPIKHDSSLSYVTIDLIDGQRQEMMEKNNETALTMPQDNNDTLYSSQ</sequence>
<name>A0ACA9MWY7_9GLOM</name>